<sequence length="456" mass="51689">MDGITQQQVNNALETFLTTQYEKKAEADLKSLEKLDSENDIVKISAIQAKLAPLKAKYEFENWMQDAATRMAGQLRFGTHISKGIHPDSKGDNLNFRADGCLPEAVIGSQTLDSLALDANGNAAALPLAAFFETTVDESSGTKLRHLIQAEHPALECAFSAKPELSTEYARRFKSALDNVIEKPATYELNKQLLWPMANAISEDTYVTIVPLYPSALTSQWFSKINDLRFSEENKAGRDSRKKKPAEHLPYISIPEIAFLKLGGTKPQNISQLISKQGGRNYLLPSLPPVIASVKEFRLSQRTQTLFDSKLAYYCRNGFRDLYEVLITDKNVVDVREARKDALDLILAMLFELVEFIQQTYAPGWSKNYELPMTEKYWLDPYRSDLEDETDFAEGRVSSDWPEMIVDKFALWVNERLQKKFTKLASDIGDAEYKEWQQEIEHAIKASLRSGKETFV</sequence>
<dbReference type="NCBIfam" id="TIGR02564">
    <property type="entry name" value="cas_Csy1"/>
    <property type="match status" value="1"/>
</dbReference>
<dbReference type="Proteomes" id="UP000074119">
    <property type="component" value="Chromosome"/>
</dbReference>
<dbReference type="Pfam" id="PF09611">
    <property type="entry name" value="Cas_Csy1"/>
    <property type="match status" value="1"/>
</dbReference>
<proteinExistence type="predicted"/>
<name>A0A127M3Z1_9GAMM</name>
<gene>
    <name evidence="1" type="ORF">AZF00_06420</name>
</gene>
<dbReference type="KEGG" id="zal:AZF00_06420"/>
<evidence type="ECO:0000313" key="2">
    <source>
        <dbReference type="Proteomes" id="UP000074119"/>
    </source>
</evidence>
<dbReference type="RefSeq" id="WP_008247105.1">
    <property type="nucleotide sequence ID" value="NZ_CP014544.1"/>
</dbReference>
<reference evidence="1 2" key="1">
    <citation type="submission" date="2015-12" db="EMBL/GenBank/DDBJ databases">
        <authorList>
            <person name="Shamseldin A."/>
            <person name="Moawad H."/>
            <person name="Abd El-Rahim W.M."/>
            <person name="Sadowsky M.J."/>
        </authorList>
    </citation>
    <scope>NUCLEOTIDE SEQUENCE [LARGE SCALE GENOMIC DNA]</scope>
    <source>
        <strain evidence="1 2">SM2</strain>
    </source>
</reference>
<dbReference type="STRING" id="1470434.AZF00_06420"/>
<dbReference type="InterPro" id="IPR013397">
    <property type="entry name" value="CRISPR-assoc_prot_Csy1"/>
</dbReference>
<dbReference type="AlphaFoldDB" id="A0A127M3Z1"/>
<protein>
    <recommendedName>
        <fullName evidence="3">Type I-F CRISPR-associated protein Csy1</fullName>
    </recommendedName>
</protein>
<organism evidence="1 2">
    <name type="scientific">Zhongshania aliphaticivorans</name>
    <dbReference type="NCBI Taxonomy" id="1470434"/>
    <lineage>
        <taxon>Bacteria</taxon>
        <taxon>Pseudomonadati</taxon>
        <taxon>Pseudomonadota</taxon>
        <taxon>Gammaproteobacteria</taxon>
        <taxon>Cellvibrionales</taxon>
        <taxon>Spongiibacteraceae</taxon>
        <taxon>Zhongshania</taxon>
    </lineage>
</organism>
<dbReference type="EMBL" id="CP014544">
    <property type="protein sequence ID" value="AMO67959.1"/>
    <property type="molecule type" value="Genomic_DNA"/>
</dbReference>
<evidence type="ECO:0008006" key="3">
    <source>
        <dbReference type="Google" id="ProtNLM"/>
    </source>
</evidence>
<accession>A0A127M3Z1</accession>
<evidence type="ECO:0000313" key="1">
    <source>
        <dbReference type="EMBL" id="AMO67959.1"/>
    </source>
</evidence>